<name>A0A517T3Y5_9PLAN</name>
<dbReference type="PROSITE" id="PS01031">
    <property type="entry name" value="SHSP"/>
    <property type="match status" value="1"/>
</dbReference>
<proteinExistence type="inferred from homology"/>
<dbReference type="KEGG" id="chya:V22_02840"/>
<evidence type="ECO:0000259" key="3">
    <source>
        <dbReference type="PROSITE" id="PS01031"/>
    </source>
</evidence>
<accession>A0A517T3Y5</accession>
<dbReference type="EMBL" id="CP036316">
    <property type="protein sequence ID" value="QDT63084.1"/>
    <property type="molecule type" value="Genomic_DNA"/>
</dbReference>
<evidence type="ECO:0000256" key="2">
    <source>
        <dbReference type="RuleBase" id="RU003616"/>
    </source>
</evidence>
<dbReference type="InterPro" id="IPR002068">
    <property type="entry name" value="A-crystallin/Hsp20_dom"/>
</dbReference>
<sequence length="146" mass="16545">MLTTFRNWNPWQELDSIRHELDGYLRASQQAGSTGVLGSYPRFNVFENSEQVALTAELPGFDPDSLGVEVHGNRLKISGQRQTTLEGEGARYVRRERTSGTFEKTMQLPFAPDTSRTEADYHNGVLTIRLYKSPEEQPQKITVKAK</sequence>
<reference evidence="4 5" key="1">
    <citation type="submission" date="2019-02" db="EMBL/GenBank/DDBJ databases">
        <title>Deep-cultivation of Planctomycetes and their phenomic and genomic characterization uncovers novel biology.</title>
        <authorList>
            <person name="Wiegand S."/>
            <person name="Jogler M."/>
            <person name="Boedeker C."/>
            <person name="Pinto D."/>
            <person name="Vollmers J."/>
            <person name="Rivas-Marin E."/>
            <person name="Kohn T."/>
            <person name="Peeters S.H."/>
            <person name="Heuer A."/>
            <person name="Rast P."/>
            <person name="Oberbeckmann S."/>
            <person name="Bunk B."/>
            <person name="Jeske O."/>
            <person name="Meyerdierks A."/>
            <person name="Storesund J.E."/>
            <person name="Kallscheuer N."/>
            <person name="Luecker S."/>
            <person name="Lage O.M."/>
            <person name="Pohl T."/>
            <person name="Merkel B.J."/>
            <person name="Hornburger P."/>
            <person name="Mueller R.-W."/>
            <person name="Bruemmer F."/>
            <person name="Labrenz M."/>
            <person name="Spormann A.M."/>
            <person name="Op den Camp H."/>
            <person name="Overmann J."/>
            <person name="Amann R."/>
            <person name="Jetten M.S.M."/>
            <person name="Mascher T."/>
            <person name="Medema M.H."/>
            <person name="Devos D.P."/>
            <person name="Kaster A.-K."/>
            <person name="Ovreas L."/>
            <person name="Rohde M."/>
            <person name="Galperin M.Y."/>
            <person name="Jogler C."/>
        </authorList>
    </citation>
    <scope>NUCLEOTIDE SEQUENCE [LARGE SCALE GENOMIC DNA]</scope>
    <source>
        <strain evidence="4 5">V22</strain>
    </source>
</reference>
<protein>
    <submittedName>
        <fullName evidence="4">Spore protein SP21</fullName>
    </submittedName>
</protein>
<dbReference type="InterPro" id="IPR008978">
    <property type="entry name" value="HSP20-like_chaperone"/>
</dbReference>
<organism evidence="4 5">
    <name type="scientific">Calycomorphotria hydatis</name>
    <dbReference type="NCBI Taxonomy" id="2528027"/>
    <lineage>
        <taxon>Bacteria</taxon>
        <taxon>Pseudomonadati</taxon>
        <taxon>Planctomycetota</taxon>
        <taxon>Planctomycetia</taxon>
        <taxon>Planctomycetales</taxon>
        <taxon>Planctomycetaceae</taxon>
        <taxon>Calycomorphotria</taxon>
    </lineage>
</organism>
<dbReference type="OrthoDB" id="288864at2"/>
<dbReference type="SUPFAM" id="SSF49764">
    <property type="entry name" value="HSP20-like chaperones"/>
    <property type="match status" value="1"/>
</dbReference>
<evidence type="ECO:0000256" key="1">
    <source>
        <dbReference type="PROSITE-ProRule" id="PRU00285"/>
    </source>
</evidence>
<comment type="similarity">
    <text evidence="1 2">Belongs to the small heat shock protein (HSP20) family.</text>
</comment>
<feature type="domain" description="SHSP" evidence="3">
    <location>
        <begin position="34"/>
        <end position="146"/>
    </location>
</feature>
<dbReference type="RefSeq" id="WP_145259126.1">
    <property type="nucleotide sequence ID" value="NZ_CP036316.1"/>
</dbReference>
<dbReference type="Pfam" id="PF00011">
    <property type="entry name" value="HSP20"/>
    <property type="match status" value="1"/>
</dbReference>
<gene>
    <name evidence="4" type="primary">hspA_1</name>
    <name evidence="4" type="ORF">V22_02840</name>
</gene>
<keyword evidence="5" id="KW-1185">Reference proteome</keyword>
<evidence type="ECO:0000313" key="5">
    <source>
        <dbReference type="Proteomes" id="UP000319976"/>
    </source>
</evidence>
<dbReference type="PANTHER" id="PTHR11527">
    <property type="entry name" value="HEAT-SHOCK PROTEIN 20 FAMILY MEMBER"/>
    <property type="match status" value="1"/>
</dbReference>
<dbReference type="Gene3D" id="2.60.40.790">
    <property type="match status" value="1"/>
</dbReference>
<dbReference type="Proteomes" id="UP000319976">
    <property type="component" value="Chromosome"/>
</dbReference>
<dbReference type="InterPro" id="IPR031107">
    <property type="entry name" value="Small_HSP"/>
</dbReference>
<evidence type="ECO:0000313" key="4">
    <source>
        <dbReference type="EMBL" id="QDT63084.1"/>
    </source>
</evidence>
<dbReference type="AlphaFoldDB" id="A0A517T3Y5"/>
<dbReference type="CDD" id="cd06464">
    <property type="entry name" value="ACD_sHsps-like"/>
    <property type="match status" value="1"/>
</dbReference>